<dbReference type="GO" id="GO:0045944">
    <property type="term" value="P:positive regulation of transcription by RNA polymerase II"/>
    <property type="evidence" value="ECO:0007669"/>
    <property type="project" value="TreeGrafter"/>
</dbReference>
<dbReference type="Proteomes" id="UP000193689">
    <property type="component" value="Unassembled WGS sequence"/>
</dbReference>
<dbReference type="InParanoid" id="A0A1Y2E9L0"/>
<dbReference type="RefSeq" id="XP_040718516.1">
    <property type="nucleotide sequence ID" value="XM_040854500.1"/>
</dbReference>
<dbReference type="GO" id="GO:0005634">
    <property type="term" value="C:nucleus"/>
    <property type="evidence" value="ECO:0007669"/>
    <property type="project" value="TreeGrafter"/>
</dbReference>
<dbReference type="OrthoDB" id="4525710at2759"/>
<dbReference type="AlphaFoldDB" id="A0A1Y2E9L0"/>
<feature type="non-terminal residue" evidence="2">
    <location>
        <position position="346"/>
    </location>
</feature>
<name>A0A1Y2E9L0_9PEZI</name>
<accession>A0A1Y2E9L0</accession>
<dbReference type="STRING" id="1141098.A0A1Y2E9L0"/>
<comment type="caution">
    <text evidence="2">The sequence shown here is derived from an EMBL/GenBank/DDBJ whole genome shotgun (WGS) entry which is preliminary data.</text>
</comment>
<dbReference type="GO" id="GO:0003700">
    <property type="term" value="F:DNA-binding transcription factor activity"/>
    <property type="evidence" value="ECO:0007669"/>
    <property type="project" value="TreeGrafter"/>
</dbReference>
<evidence type="ECO:0000313" key="2">
    <source>
        <dbReference type="EMBL" id="ORY68229.1"/>
    </source>
</evidence>
<protein>
    <submittedName>
        <fullName evidence="2">Uncharacterized protein</fullName>
    </submittedName>
</protein>
<dbReference type="EMBL" id="MCFJ01000003">
    <property type="protein sequence ID" value="ORY68229.1"/>
    <property type="molecule type" value="Genomic_DNA"/>
</dbReference>
<organism evidence="2 3">
    <name type="scientific">Pseudomassariella vexata</name>
    <dbReference type="NCBI Taxonomy" id="1141098"/>
    <lineage>
        <taxon>Eukaryota</taxon>
        <taxon>Fungi</taxon>
        <taxon>Dikarya</taxon>
        <taxon>Ascomycota</taxon>
        <taxon>Pezizomycotina</taxon>
        <taxon>Sordariomycetes</taxon>
        <taxon>Xylariomycetidae</taxon>
        <taxon>Amphisphaeriales</taxon>
        <taxon>Pseudomassariaceae</taxon>
        <taxon>Pseudomassariella</taxon>
    </lineage>
</organism>
<evidence type="ECO:0000256" key="1">
    <source>
        <dbReference type="ARBA" id="ARBA00023242"/>
    </source>
</evidence>
<dbReference type="GO" id="GO:0000976">
    <property type="term" value="F:transcription cis-regulatory region binding"/>
    <property type="evidence" value="ECO:0007669"/>
    <property type="project" value="TreeGrafter"/>
</dbReference>
<reference evidence="2 3" key="1">
    <citation type="submission" date="2016-07" db="EMBL/GenBank/DDBJ databases">
        <title>Pervasive Adenine N6-methylation of Active Genes in Fungi.</title>
        <authorList>
            <consortium name="DOE Joint Genome Institute"/>
            <person name="Mondo S.J."/>
            <person name="Dannebaum R.O."/>
            <person name="Kuo R.C."/>
            <person name="Labutti K."/>
            <person name="Haridas S."/>
            <person name="Kuo A."/>
            <person name="Salamov A."/>
            <person name="Ahrendt S.R."/>
            <person name="Lipzen A."/>
            <person name="Sullivan W."/>
            <person name="Andreopoulos W.B."/>
            <person name="Clum A."/>
            <person name="Lindquist E."/>
            <person name="Daum C."/>
            <person name="Ramamoorthy G.K."/>
            <person name="Gryganskyi A."/>
            <person name="Culley D."/>
            <person name="Magnuson J.K."/>
            <person name="James T.Y."/>
            <person name="O'Malley M.A."/>
            <person name="Stajich J.E."/>
            <person name="Spatafora J.W."/>
            <person name="Visel A."/>
            <person name="Grigoriev I.V."/>
        </authorList>
    </citation>
    <scope>NUCLEOTIDE SEQUENCE [LARGE SCALE GENOMIC DNA]</scope>
    <source>
        <strain evidence="2 3">CBS 129021</strain>
    </source>
</reference>
<sequence length="346" mass="39407">HHLELLHFFAQRIAPAFDFGNQQKSFTRAIFKQATRCPALSNAILAVSAKGFHPMVSTRPVDEGVFFRHECLRCLTTVSVGCSPGVNEDVSAVAVLVQFFDQIQAPIQDHCALPRSLSKCFEVCKDCSPPFNELREAVFMIDLRQKLYLAVMHRKPTNSEKDQCIIDKSLTTADDKVWTQRIIWHFEEVIQYCFGYNQTFAEYEKLVEYAHAWERRKPDSFDPIFIRGRNGENPFPEVILLSEPVVLGLQYYFLTHLLLTAYDPSVPRLVQGGQRAPFRSVDVIRNDVRMVCGIAESIDRMNPSHIAACMAIALAGDRFTDHGDQESLLDILVGTEREYRWSTSQA</sequence>
<dbReference type="PANTHER" id="PTHR37534:SF2">
    <property type="entry name" value="N-ACETYLTRANSFERASE DOMAIN-CONTAINING PROTEIN"/>
    <property type="match status" value="1"/>
</dbReference>
<feature type="non-terminal residue" evidence="2">
    <location>
        <position position="1"/>
    </location>
</feature>
<dbReference type="PANTHER" id="PTHR37534">
    <property type="entry name" value="TRANSCRIPTIONAL ACTIVATOR PROTEIN UGA3"/>
    <property type="match status" value="1"/>
</dbReference>
<keyword evidence="3" id="KW-1185">Reference proteome</keyword>
<proteinExistence type="predicted"/>
<evidence type="ECO:0000313" key="3">
    <source>
        <dbReference type="Proteomes" id="UP000193689"/>
    </source>
</evidence>
<gene>
    <name evidence="2" type="ORF">BCR38DRAFT_296206</name>
</gene>
<dbReference type="GeneID" id="63770712"/>
<keyword evidence="1" id="KW-0539">Nucleus</keyword>